<gene>
    <name evidence="2" type="ORF">EHF33_12325</name>
</gene>
<dbReference type="RefSeq" id="WP_124871992.1">
    <property type="nucleotide sequence ID" value="NZ_CP034183.1"/>
</dbReference>
<feature type="region of interest" description="Disordered" evidence="1">
    <location>
        <begin position="1"/>
        <end position="25"/>
    </location>
</feature>
<dbReference type="EMBL" id="CP034183">
    <property type="protein sequence ID" value="AZI43435.1"/>
    <property type="molecule type" value="Genomic_DNA"/>
</dbReference>
<protein>
    <submittedName>
        <fullName evidence="2">Uncharacterized protein</fullName>
    </submittedName>
</protein>
<accession>A0A3G8YEN5</accession>
<dbReference type="AlphaFoldDB" id="A0A3G8YEN5"/>
<name>A0A3G8YEN5_9DEIO</name>
<dbReference type="KEGG" id="dph:EHF33_12325"/>
<proteinExistence type="predicted"/>
<evidence type="ECO:0000256" key="1">
    <source>
        <dbReference type="SAM" id="MobiDB-lite"/>
    </source>
</evidence>
<dbReference type="Proteomes" id="UP000276417">
    <property type="component" value="Chromosome 1"/>
</dbReference>
<reference evidence="2 3" key="1">
    <citation type="submission" date="2018-11" db="EMBL/GenBank/DDBJ databases">
        <title>Deinococcus shelandsis sp. nov., isolated from South Shetland Islands soil of Antarctica.</title>
        <authorList>
            <person name="Tian J."/>
        </authorList>
    </citation>
    <scope>NUCLEOTIDE SEQUENCE [LARGE SCALE GENOMIC DNA]</scope>
    <source>
        <strain evidence="2 3">S14-83T</strain>
    </source>
</reference>
<sequence length="156" mass="17092">MEEELGSVDSLESSNEARQGREAPQDIQAQWRQEIAFLGPLVNSVEAGAEGRLIVSLGHAPVVVRVSQTEDGTRAEFPVGCVPKRRGALATLLAHNADSFWVYSVADHAPESQTVLAILETTIVTDELLPGLLLMAWQSWCRNQGLLRILRGEFDD</sequence>
<keyword evidence="3" id="KW-1185">Reference proteome</keyword>
<evidence type="ECO:0000313" key="2">
    <source>
        <dbReference type="EMBL" id="AZI43435.1"/>
    </source>
</evidence>
<organism evidence="2 3">
    <name type="scientific">Deinococcus psychrotolerans</name>
    <dbReference type="NCBI Taxonomy" id="2489213"/>
    <lineage>
        <taxon>Bacteria</taxon>
        <taxon>Thermotogati</taxon>
        <taxon>Deinococcota</taxon>
        <taxon>Deinococci</taxon>
        <taxon>Deinococcales</taxon>
        <taxon>Deinococcaceae</taxon>
        <taxon>Deinococcus</taxon>
    </lineage>
</organism>
<evidence type="ECO:0000313" key="3">
    <source>
        <dbReference type="Proteomes" id="UP000276417"/>
    </source>
</evidence>
<dbReference type="OrthoDB" id="9839222at2"/>